<evidence type="ECO:0000313" key="9">
    <source>
        <dbReference type="EMBL" id="ROO30423.1"/>
    </source>
</evidence>
<comment type="similarity">
    <text evidence="1 7 8">Belongs to the bacterial ribosomal protein bL20 family.</text>
</comment>
<evidence type="ECO:0000256" key="4">
    <source>
        <dbReference type="ARBA" id="ARBA00022980"/>
    </source>
</evidence>
<dbReference type="InterPro" id="IPR005813">
    <property type="entry name" value="Ribosomal_bL20"/>
</dbReference>
<keyword evidence="3 7" id="KW-0694">RNA-binding</keyword>
<dbReference type="Gene3D" id="1.10.1900.20">
    <property type="entry name" value="Ribosomal protein L20"/>
    <property type="match status" value="1"/>
</dbReference>
<evidence type="ECO:0000256" key="8">
    <source>
        <dbReference type="RuleBase" id="RU000560"/>
    </source>
</evidence>
<dbReference type="Pfam" id="PF00453">
    <property type="entry name" value="Ribosomal_L20"/>
    <property type="match status" value="1"/>
</dbReference>
<keyword evidence="10" id="KW-1185">Reference proteome</keyword>
<dbReference type="SUPFAM" id="SSF74731">
    <property type="entry name" value="Ribosomal protein L20"/>
    <property type="match status" value="1"/>
</dbReference>
<proteinExistence type="inferred from homology"/>
<evidence type="ECO:0000256" key="7">
    <source>
        <dbReference type="HAMAP-Rule" id="MF_00382"/>
    </source>
</evidence>
<dbReference type="GO" id="GO:0003735">
    <property type="term" value="F:structural constituent of ribosome"/>
    <property type="evidence" value="ECO:0007669"/>
    <property type="project" value="InterPro"/>
</dbReference>
<keyword evidence="4 7" id="KW-0689">Ribosomal protein</keyword>
<gene>
    <name evidence="7 9" type="primary">rplT</name>
    <name evidence="9" type="ORF">SAOR_00875</name>
</gene>
<dbReference type="PRINTS" id="PR00062">
    <property type="entry name" value="RIBOSOMALL20"/>
</dbReference>
<name>A0A423PXT1_9GAMM</name>
<keyword evidence="2 7" id="KW-0699">rRNA-binding</keyword>
<keyword evidence="5 7" id="KW-0687">Ribonucleoprotein</keyword>
<evidence type="ECO:0000256" key="6">
    <source>
        <dbReference type="ARBA" id="ARBA00035172"/>
    </source>
</evidence>
<dbReference type="GO" id="GO:0006412">
    <property type="term" value="P:translation"/>
    <property type="evidence" value="ECO:0007669"/>
    <property type="project" value="InterPro"/>
</dbReference>
<organism evidence="9 10">
    <name type="scientific">Salinisphaera orenii MK-B5</name>
    <dbReference type="NCBI Taxonomy" id="856730"/>
    <lineage>
        <taxon>Bacteria</taxon>
        <taxon>Pseudomonadati</taxon>
        <taxon>Pseudomonadota</taxon>
        <taxon>Gammaproteobacteria</taxon>
        <taxon>Salinisphaerales</taxon>
        <taxon>Salinisphaeraceae</taxon>
        <taxon>Salinisphaera</taxon>
    </lineage>
</organism>
<evidence type="ECO:0000256" key="2">
    <source>
        <dbReference type="ARBA" id="ARBA00022730"/>
    </source>
</evidence>
<dbReference type="GO" id="GO:0005840">
    <property type="term" value="C:ribosome"/>
    <property type="evidence" value="ECO:0007669"/>
    <property type="project" value="UniProtKB-KW"/>
</dbReference>
<dbReference type="PROSITE" id="PS00937">
    <property type="entry name" value="RIBOSOMAL_L20"/>
    <property type="match status" value="1"/>
</dbReference>
<dbReference type="FunFam" id="1.10.1900.20:FF:000001">
    <property type="entry name" value="50S ribosomal protein L20"/>
    <property type="match status" value="1"/>
</dbReference>
<dbReference type="RefSeq" id="WP_123589837.1">
    <property type="nucleotide sequence ID" value="NZ_AYKH01000001.1"/>
</dbReference>
<protein>
    <recommendedName>
        <fullName evidence="6 7">Large ribosomal subunit protein bL20</fullName>
    </recommendedName>
</protein>
<dbReference type="GO" id="GO:1990904">
    <property type="term" value="C:ribonucleoprotein complex"/>
    <property type="evidence" value="ECO:0007669"/>
    <property type="project" value="UniProtKB-KW"/>
</dbReference>
<dbReference type="GO" id="GO:0000027">
    <property type="term" value="P:ribosomal large subunit assembly"/>
    <property type="evidence" value="ECO:0007669"/>
    <property type="project" value="UniProtKB-UniRule"/>
</dbReference>
<evidence type="ECO:0000256" key="1">
    <source>
        <dbReference type="ARBA" id="ARBA00007698"/>
    </source>
</evidence>
<dbReference type="InterPro" id="IPR035566">
    <property type="entry name" value="Ribosomal_protein_bL20_C"/>
</dbReference>
<evidence type="ECO:0000313" key="10">
    <source>
        <dbReference type="Proteomes" id="UP000283993"/>
    </source>
</evidence>
<dbReference type="InterPro" id="IPR049946">
    <property type="entry name" value="RIBOSOMAL_L20_CS"/>
</dbReference>
<comment type="function">
    <text evidence="7 8">Binds directly to 23S ribosomal RNA and is necessary for the in vitro assembly process of the 50S ribosomal subunit. It is not involved in the protein synthesizing functions of that subunit.</text>
</comment>
<accession>A0A423PXT1</accession>
<dbReference type="CDD" id="cd07026">
    <property type="entry name" value="Ribosomal_L20"/>
    <property type="match status" value="1"/>
</dbReference>
<dbReference type="EMBL" id="AYKH01000001">
    <property type="protein sequence ID" value="ROO30423.1"/>
    <property type="molecule type" value="Genomic_DNA"/>
</dbReference>
<dbReference type="Gene3D" id="6.10.160.10">
    <property type="match status" value="1"/>
</dbReference>
<evidence type="ECO:0000256" key="3">
    <source>
        <dbReference type="ARBA" id="ARBA00022884"/>
    </source>
</evidence>
<dbReference type="Proteomes" id="UP000283993">
    <property type="component" value="Unassembled WGS sequence"/>
</dbReference>
<dbReference type="NCBIfam" id="TIGR01032">
    <property type="entry name" value="rplT_bact"/>
    <property type="match status" value="1"/>
</dbReference>
<reference evidence="9 10" key="1">
    <citation type="submission" date="2013-10" db="EMBL/GenBank/DDBJ databases">
        <title>Salinisphaera orenii MK-B5 Genome Sequencing.</title>
        <authorList>
            <person name="Lai Q."/>
            <person name="Li C."/>
            <person name="Shao Z."/>
        </authorList>
    </citation>
    <scope>NUCLEOTIDE SEQUENCE [LARGE SCALE GENOMIC DNA]</scope>
    <source>
        <strain evidence="9 10">MK-B5</strain>
    </source>
</reference>
<evidence type="ECO:0000256" key="5">
    <source>
        <dbReference type="ARBA" id="ARBA00023274"/>
    </source>
</evidence>
<dbReference type="AlphaFoldDB" id="A0A423PXT1"/>
<dbReference type="GO" id="GO:0019843">
    <property type="term" value="F:rRNA binding"/>
    <property type="evidence" value="ECO:0007669"/>
    <property type="project" value="UniProtKB-UniRule"/>
</dbReference>
<dbReference type="PANTHER" id="PTHR10986">
    <property type="entry name" value="39S RIBOSOMAL PROTEIN L20"/>
    <property type="match status" value="1"/>
</dbReference>
<comment type="caution">
    <text evidence="9">The sequence shown here is derived from an EMBL/GenBank/DDBJ whole genome shotgun (WGS) entry which is preliminary data.</text>
</comment>
<sequence length="118" mass="13227">MARVSRGVTAKARHKKVLKKAKGYYGARSRTYRVARQAVFKAGQYAYRDRRNRKREFRALWITRINAGAKELGLSYSALMNGLNKAGIELDRKVLADLAVRDKAAFAAVVEQARAAQA</sequence>
<dbReference type="HAMAP" id="MF_00382">
    <property type="entry name" value="Ribosomal_bL20"/>
    <property type="match status" value="1"/>
</dbReference>